<name>A0A0C3HHL8_OIDMZ</name>
<evidence type="ECO:0000256" key="5">
    <source>
        <dbReference type="ARBA" id="ARBA00022741"/>
    </source>
</evidence>
<keyword evidence="11" id="KW-1185">Reference proteome</keyword>
<dbReference type="GO" id="GO:0005524">
    <property type="term" value="F:ATP binding"/>
    <property type="evidence" value="ECO:0007669"/>
    <property type="project" value="UniProtKB-KW"/>
</dbReference>
<evidence type="ECO:0000256" key="6">
    <source>
        <dbReference type="ARBA" id="ARBA00022755"/>
    </source>
</evidence>
<reference evidence="10 11" key="1">
    <citation type="submission" date="2014-04" db="EMBL/GenBank/DDBJ databases">
        <authorList>
            <consortium name="DOE Joint Genome Institute"/>
            <person name="Kuo A."/>
            <person name="Martino E."/>
            <person name="Perotto S."/>
            <person name="Kohler A."/>
            <person name="Nagy L.G."/>
            <person name="Floudas D."/>
            <person name="Copeland A."/>
            <person name="Barry K.W."/>
            <person name="Cichocki N."/>
            <person name="Veneault-Fourrey C."/>
            <person name="LaButti K."/>
            <person name="Lindquist E.A."/>
            <person name="Lipzen A."/>
            <person name="Lundell T."/>
            <person name="Morin E."/>
            <person name="Murat C."/>
            <person name="Sun H."/>
            <person name="Tunlid A."/>
            <person name="Henrissat B."/>
            <person name="Grigoriev I.V."/>
            <person name="Hibbett D.S."/>
            <person name="Martin F."/>
            <person name="Nordberg H.P."/>
            <person name="Cantor M.N."/>
            <person name="Hua S.X."/>
        </authorList>
    </citation>
    <scope>NUCLEOTIDE SEQUENCE [LARGE SCALE GENOMIC DNA]</scope>
    <source>
        <strain evidence="10 11">Zn</strain>
    </source>
</reference>
<dbReference type="UniPathway" id="UPA00074">
    <property type="reaction ID" value="UER00131"/>
</dbReference>
<dbReference type="GO" id="GO:0004639">
    <property type="term" value="F:phosphoribosylaminoimidazolesuccinocarboxamide synthase activity"/>
    <property type="evidence" value="ECO:0007669"/>
    <property type="project" value="UniProtKB-EC"/>
</dbReference>
<feature type="domain" description="SAICAR synthetase/ADE2 N-terminal" evidence="9">
    <location>
        <begin position="76"/>
        <end position="132"/>
    </location>
</feature>
<sequence length="132" mass="14377">MDTTATSTSLETLPKIASGKVRELFETVSRQQTSTVHGIPIAIGLREAGLSARTHLHVVDESRGGTERLELHISEAAVLVGAKYAQRIEDLAIQLYTAARDYAAQKGIIIANTKFEFGLDEDIDEVLLVDEV</sequence>
<keyword evidence="5" id="KW-0547">Nucleotide-binding</keyword>
<dbReference type="PANTHER" id="PTHR43700:SF1">
    <property type="entry name" value="PHOSPHORIBOSYLAMINOIMIDAZOLE-SUCCINOCARBOXAMIDE SYNTHASE"/>
    <property type="match status" value="1"/>
</dbReference>
<dbReference type="EMBL" id="KN832870">
    <property type="protein sequence ID" value="KIN07686.1"/>
    <property type="molecule type" value="Genomic_DNA"/>
</dbReference>
<evidence type="ECO:0000313" key="11">
    <source>
        <dbReference type="Proteomes" id="UP000054321"/>
    </source>
</evidence>
<dbReference type="InterPro" id="IPR028923">
    <property type="entry name" value="SAICAR_synt/ADE2_N"/>
</dbReference>
<evidence type="ECO:0000256" key="2">
    <source>
        <dbReference type="ARBA" id="ARBA00012217"/>
    </source>
</evidence>
<dbReference type="GO" id="GO:0006189">
    <property type="term" value="P:'de novo' IMP biosynthetic process"/>
    <property type="evidence" value="ECO:0007669"/>
    <property type="project" value="UniProtKB-UniPathway"/>
</dbReference>
<dbReference type="Gene3D" id="3.30.470.20">
    <property type="entry name" value="ATP-grasp fold, B domain"/>
    <property type="match status" value="1"/>
</dbReference>
<dbReference type="AlphaFoldDB" id="A0A0C3HHL8"/>
<evidence type="ECO:0000256" key="1">
    <source>
        <dbReference type="ARBA" id="ARBA00004672"/>
    </source>
</evidence>
<dbReference type="GO" id="GO:0005737">
    <property type="term" value="C:cytoplasm"/>
    <property type="evidence" value="ECO:0007669"/>
    <property type="project" value="TreeGrafter"/>
</dbReference>
<dbReference type="STRING" id="913774.A0A0C3HHL8"/>
<dbReference type="Pfam" id="PF01259">
    <property type="entry name" value="SAICAR_synt"/>
    <property type="match status" value="1"/>
</dbReference>
<keyword evidence="4" id="KW-0436">Ligase</keyword>
<evidence type="ECO:0000313" key="10">
    <source>
        <dbReference type="EMBL" id="KIN07686.1"/>
    </source>
</evidence>
<keyword evidence="7" id="KW-0067">ATP-binding</keyword>
<dbReference type="HOGENOM" id="CLU_1917655_0_0_1"/>
<dbReference type="SUPFAM" id="SSF56104">
    <property type="entry name" value="SAICAR synthase-like"/>
    <property type="match status" value="1"/>
</dbReference>
<keyword evidence="6" id="KW-0658">Purine biosynthesis</keyword>
<dbReference type="EC" id="6.3.2.6" evidence="2"/>
<gene>
    <name evidence="10" type="ORF">OIDMADRAFT_22549</name>
</gene>
<protein>
    <recommendedName>
        <fullName evidence="3">Phosphoribosylaminoimidazole-succinocarboxamide synthase</fullName>
        <ecNumber evidence="2">6.3.2.6</ecNumber>
    </recommendedName>
    <alternativeName>
        <fullName evidence="8">SAICAR synthetase</fullName>
    </alternativeName>
</protein>
<dbReference type="Proteomes" id="UP000054321">
    <property type="component" value="Unassembled WGS sequence"/>
</dbReference>
<evidence type="ECO:0000259" key="9">
    <source>
        <dbReference type="Pfam" id="PF01259"/>
    </source>
</evidence>
<evidence type="ECO:0000256" key="7">
    <source>
        <dbReference type="ARBA" id="ARBA00022840"/>
    </source>
</evidence>
<dbReference type="InParanoid" id="A0A0C3HHL8"/>
<evidence type="ECO:0000256" key="8">
    <source>
        <dbReference type="ARBA" id="ARBA00030409"/>
    </source>
</evidence>
<evidence type="ECO:0000256" key="3">
    <source>
        <dbReference type="ARBA" id="ARBA00016460"/>
    </source>
</evidence>
<proteinExistence type="predicted"/>
<organism evidence="10 11">
    <name type="scientific">Oidiodendron maius (strain Zn)</name>
    <dbReference type="NCBI Taxonomy" id="913774"/>
    <lineage>
        <taxon>Eukaryota</taxon>
        <taxon>Fungi</taxon>
        <taxon>Dikarya</taxon>
        <taxon>Ascomycota</taxon>
        <taxon>Pezizomycotina</taxon>
        <taxon>Leotiomycetes</taxon>
        <taxon>Leotiomycetes incertae sedis</taxon>
        <taxon>Myxotrichaceae</taxon>
        <taxon>Oidiodendron</taxon>
    </lineage>
</organism>
<accession>A0A0C3HHL8</accession>
<reference evidence="11" key="2">
    <citation type="submission" date="2015-01" db="EMBL/GenBank/DDBJ databases">
        <title>Evolutionary Origins and Diversification of the Mycorrhizal Mutualists.</title>
        <authorList>
            <consortium name="DOE Joint Genome Institute"/>
            <consortium name="Mycorrhizal Genomics Consortium"/>
            <person name="Kohler A."/>
            <person name="Kuo A."/>
            <person name="Nagy L.G."/>
            <person name="Floudas D."/>
            <person name="Copeland A."/>
            <person name="Barry K.W."/>
            <person name="Cichocki N."/>
            <person name="Veneault-Fourrey C."/>
            <person name="LaButti K."/>
            <person name="Lindquist E.A."/>
            <person name="Lipzen A."/>
            <person name="Lundell T."/>
            <person name="Morin E."/>
            <person name="Murat C."/>
            <person name="Riley R."/>
            <person name="Ohm R."/>
            <person name="Sun H."/>
            <person name="Tunlid A."/>
            <person name="Henrissat B."/>
            <person name="Grigoriev I.V."/>
            <person name="Hibbett D.S."/>
            <person name="Martin F."/>
        </authorList>
    </citation>
    <scope>NUCLEOTIDE SEQUENCE [LARGE SCALE GENOMIC DNA]</scope>
    <source>
        <strain evidence="11">Zn</strain>
    </source>
</reference>
<dbReference type="OrthoDB" id="9991235at2759"/>
<dbReference type="PANTHER" id="PTHR43700">
    <property type="entry name" value="PHOSPHORIBOSYLAMINOIMIDAZOLE-SUCCINOCARBOXAMIDE SYNTHASE"/>
    <property type="match status" value="1"/>
</dbReference>
<comment type="pathway">
    <text evidence="1">Purine metabolism; IMP biosynthesis via de novo pathway; 5-amino-1-(5-phospho-D-ribosyl)imidazole-4-carboxamide from 5-amino-1-(5-phospho-D-ribosyl)imidazole-4-carboxylate: step 1/2.</text>
</comment>
<evidence type="ECO:0000256" key="4">
    <source>
        <dbReference type="ARBA" id="ARBA00022598"/>
    </source>
</evidence>